<dbReference type="PROSITE" id="PS00636">
    <property type="entry name" value="DNAJ_1"/>
    <property type="match status" value="1"/>
</dbReference>
<dbReference type="SMART" id="SM00271">
    <property type="entry name" value="DnaJ"/>
    <property type="match status" value="1"/>
</dbReference>
<dbReference type="OrthoDB" id="445556at2759"/>
<organism evidence="2 3">
    <name type="scientific">Aquilegia coerulea</name>
    <name type="common">Rocky mountain columbine</name>
    <dbReference type="NCBI Taxonomy" id="218851"/>
    <lineage>
        <taxon>Eukaryota</taxon>
        <taxon>Viridiplantae</taxon>
        <taxon>Streptophyta</taxon>
        <taxon>Embryophyta</taxon>
        <taxon>Tracheophyta</taxon>
        <taxon>Spermatophyta</taxon>
        <taxon>Magnoliopsida</taxon>
        <taxon>Ranunculales</taxon>
        <taxon>Ranunculaceae</taxon>
        <taxon>Thalictroideae</taxon>
        <taxon>Aquilegia</taxon>
    </lineage>
</organism>
<dbReference type="PRINTS" id="PR00625">
    <property type="entry name" value="JDOMAIN"/>
</dbReference>
<dbReference type="InterPro" id="IPR018253">
    <property type="entry name" value="DnaJ_domain_CS"/>
</dbReference>
<dbReference type="Gene3D" id="1.10.287.110">
    <property type="entry name" value="DnaJ domain"/>
    <property type="match status" value="1"/>
</dbReference>
<dbReference type="PROSITE" id="PS50076">
    <property type="entry name" value="DNAJ_2"/>
    <property type="match status" value="1"/>
</dbReference>
<protein>
    <recommendedName>
        <fullName evidence="1">J domain-containing protein</fullName>
    </recommendedName>
</protein>
<evidence type="ECO:0000313" key="3">
    <source>
        <dbReference type="Proteomes" id="UP000230069"/>
    </source>
</evidence>
<dbReference type="InterPro" id="IPR036869">
    <property type="entry name" value="J_dom_sf"/>
</dbReference>
<dbReference type="PANTHER" id="PTHR45432">
    <property type="entry name" value="CHAPERONE PROTEIN DNAJ 11, CHLOROPLASTIC-LIKE"/>
    <property type="match status" value="1"/>
</dbReference>
<feature type="domain" description="J" evidence="1">
    <location>
        <begin position="20"/>
        <end position="84"/>
    </location>
</feature>
<dbReference type="AlphaFoldDB" id="A0A2G5D108"/>
<proteinExistence type="predicted"/>
<accession>A0A2G5D108</accession>
<dbReference type="EMBL" id="KZ305049">
    <property type="protein sequence ID" value="PIA36877.1"/>
    <property type="molecule type" value="Genomic_DNA"/>
</dbReference>
<dbReference type="CDD" id="cd06257">
    <property type="entry name" value="DnaJ"/>
    <property type="match status" value="1"/>
</dbReference>
<gene>
    <name evidence="2" type="ORF">AQUCO_03200087v1</name>
</gene>
<dbReference type="Pfam" id="PF00226">
    <property type="entry name" value="DnaJ"/>
    <property type="match status" value="1"/>
</dbReference>
<dbReference type="InterPro" id="IPR001623">
    <property type="entry name" value="DnaJ_domain"/>
</dbReference>
<evidence type="ECO:0000259" key="1">
    <source>
        <dbReference type="PROSITE" id="PS50076"/>
    </source>
</evidence>
<keyword evidence="3" id="KW-1185">Reference proteome</keyword>
<name>A0A2G5D108_AQUCA</name>
<dbReference type="SUPFAM" id="SSF46565">
    <property type="entry name" value="Chaperone J-domain"/>
    <property type="match status" value="1"/>
</dbReference>
<reference evidence="2 3" key="1">
    <citation type="submission" date="2017-09" db="EMBL/GenBank/DDBJ databases">
        <title>WGS assembly of Aquilegia coerulea Goldsmith.</title>
        <authorList>
            <person name="Hodges S."/>
            <person name="Kramer E."/>
            <person name="Nordborg M."/>
            <person name="Tomkins J."/>
            <person name="Borevitz J."/>
            <person name="Derieg N."/>
            <person name="Yan J."/>
            <person name="Mihaltcheva S."/>
            <person name="Hayes R.D."/>
            <person name="Rokhsar D."/>
        </authorList>
    </citation>
    <scope>NUCLEOTIDE SEQUENCE [LARGE SCALE GENOMIC DNA]</scope>
    <source>
        <strain evidence="3">cv. Goldsmith</strain>
    </source>
</reference>
<dbReference type="STRING" id="218851.A0A2G5D108"/>
<dbReference type="PANTHER" id="PTHR45432:SF2">
    <property type="entry name" value="CHAPERONE PROTEIN DNAJ 11, CHLOROPLASTIC"/>
    <property type="match status" value="1"/>
</dbReference>
<evidence type="ECO:0000313" key="2">
    <source>
        <dbReference type="EMBL" id="PIA36877.1"/>
    </source>
</evidence>
<dbReference type="Proteomes" id="UP000230069">
    <property type="component" value="Unassembled WGS sequence"/>
</dbReference>
<dbReference type="FunCoup" id="A0A2G5D108">
    <property type="interactions" value="336"/>
</dbReference>
<dbReference type="InParanoid" id="A0A2G5D108"/>
<sequence length="118" mass="13536">MQTTTTSNPTVNMKEKSASNLYNVLQIKRSASPAQIKAAYRSLVKEFHPDANRRRSDSCDFIEIHDAYATLSDPMAKARYDLSLSLTLPVGYRCSTDNSKTDFINNHQTRRWETDQCW</sequence>